<evidence type="ECO:0000313" key="1">
    <source>
        <dbReference type="EMBL" id="QQP57739.1"/>
    </source>
</evidence>
<dbReference type="InterPro" id="IPR036397">
    <property type="entry name" value="RNaseH_sf"/>
</dbReference>
<dbReference type="OrthoDB" id="6377111at2759"/>
<dbReference type="Gene3D" id="3.30.420.10">
    <property type="entry name" value="Ribonuclease H-like superfamily/Ribonuclease H"/>
    <property type="match status" value="1"/>
</dbReference>
<dbReference type="EMBL" id="CP045891">
    <property type="protein sequence ID" value="QQP57739.1"/>
    <property type="molecule type" value="Genomic_DNA"/>
</dbReference>
<dbReference type="Proteomes" id="UP000595437">
    <property type="component" value="Chromosome 2"/>
</dbReference>
<protein>
    <submittedName>
        <fullName evidence="1">DD34D transposase</fullName>
    </submittedName>
</protein>
<sequence length="49" mass="5540">MAKLNKLGYELLPHPPYSPDLTPSDYFLFADLKRMLAGKKFKDNDGVIA</sequence>
<organism evidence="1 2">
    <name type="scientific">Caligus rogercresseyi</name>
    <name type="common">Sea louse</name>
    <dbReference type="NCBI Taxonomy" id="217165"/>
    <lineage>
        <taxon>Eukaryota</taxon>
        <taxon>Metazoa</taxon>
        <taxon>Ecdysozoa</taxon>
        <taxon>Arthropoda</taxon>
        <taxon>Crustacea</taxon>
        <taxon>Multicrustacea</taxon>
        <taxon>Hexanauplia</taxon>
        <taxon>Copepoda</taxon>
        <taxon>Siphonostomatoida</taxon>
        <taxon>Caligidae</taxon>
        <taxon>Caligus</taxon>
    </lineage>
</organism>
<keyword evidence="2" id="KW-1185">Reference proteome</keyword>
<dbReference type="AlphaFoldDB" id="A0A7T8QWJ0"/>
<dbReference type="PANTHER" id="PTHR46060:SF1">
    <property type="entry name" value="MARINER MOS1 TRANSPOSASE-LIKE PROTEIN"/>
    <property type="match status" value="1"/>
</dbReference>
<gene>
    <name evidence="1" type="ORF">FKW44_002825</name>
</gene>
<proteinExistence type="predicted"/>
<evidence type="ECO:0000313" key="2">
    <source>
        <dbReference type="Proteomes" id="UP000595437"/>
    </source>
</evidence>
<name>A0A7T8QWJ0_CALRO</name>
<dbReference type="PANTHER" id="PTHR46060">
    <property type="entry name" value="MARINER MOS1 TRANSPOSASE-LIKE PROTEIN"/>
    <property type="match status" value="1"/>
</dbReference>
<accession>A0A7T8QWJ0</accession>
<dbReference type="GO" id="GO:0003676">
    <property type="term" value="F:nucleic acid binding"/>
    <property type="evidence" value="ECO:0007669"/>
    <property type="project" value="InterPro"/>
</dbReference>
<reference evidence="2" key="1">
    <citation type="submission" date="2021-01" db="EMBL/GenBank/DDBJ databases">
        <title>Caligus Genome Assembly.</title>
        <authorList>
            <person name="Gallardo-Escarate C."/>
        </authorList>
    </citation>
    <scope>NUCLEOTIDE SEQUENCE [LARGE SCALE GENOMIC DNA]</scope>
</reference>
<dbReference type="InterPro" id="IPR052709">
    <property type="entry name" value="Transposase-MT_Hybrid"/>
</dbReference>